<dbReference type="Pfam" id="PF13520">
    <property type="entry name" value="AA_permease_2"/>
    <property type="match status" value="1"/>
</dbReference>
<dbReference type="GeneID" id="106539754"/>
<feature type="transmembrane region" description="Helical" evidence="19">
    <location>
        <begin position="47"/>
        <end position="67"/>
    </location>
</feature>
<dbReference type="PIRSF" id="PIRSF006060">
    <property type="entry name" value="AA_transporter"/>
    <property type="match status" value="1"/>
</dbReference>
<comment type="catalytic activity">
    <reaction evidence="14">
        <text>L-histidine(out) + L-arginine(in) + Na(+)(out) = L-histidine(in) + L-arginine(out) + Na(+)(in)</text>
        <dbReference type="Rhea" id="RHEA:70839"/>
        <dbReference type="ChEBI" id="CHEBI:29101"/>
        <dbReference type="ChEBI" id="CHEBI:32682"/>
        <dbReference type="ChEBI" id="CHEBI:57595"/>
    </reaction>
</comment>
<evidence type="ECO:0000256" key="14">
    <source>
        <dbReference type="ARBA" id="ARBA00047956"/>
    </source>
</evidence>
<evidence type="ECO:0000313" key="20">
    <source>
        <dbReference type="Proteomes" id="UP000504617"/>
    </source>
</evidence>
<feature type="transmembrane region" description="Helical" evidence="19">
    <location>
        <begin position="267"/>
        <end position="290"/>
    </location>
</feature>
<evidence type="ECO:0000256" key="11">
    <source>
        <dbReference type="ARBA" id="ARBA00039563"/>
    </source>
</evidence>
<keyword evidence="7 19" id="KW-1133">Transmembrane helix</keyword>
<dbReference type="PANTHER" id="PTHR11785">
    <property type="entry name" value="AMINO ACID TRANSPORTER"/>
    <property type="match status" value="1"/>
</dbReference>
<dbReference type="OrthoDB" id="10062876at2759"/>
<keyword evidence="8 19" id="KW-0472">Membrane</keyword>
<protein>
    <recommendedName>
        <fullName evidence="11">Y+L amino acid transporter 2</fullName>
    </recommendedName>
    <alternativeName>
        <fullName evidence="13">Solute carrier family 7 member 6</fullName>
    </alternativeName>
    <alternativeName>
        <fullName evidence="12">y(+)L-type amino acid transporter 2</fullName>
    </alternativeName>
</protein>
<evidence type="ECO:0000256" key="18">
    <source>
        <dbReference type="ARBA" id="ARBA00049892"/>
    </source>
</evidence>
<evidence type="ECO:0000256" key="4">
    <source>
        <dbReference type="ARBA" id="ARBA00022475"/>
    </source>
</evidence>
<keyword evidence="5 19" id="KW-0812">Transmembrane</keyword>
<proteinExistence type="inferred from homology"/>
<feature type="transmembrane region" description="Helical" evidence="19">
    <location>
        <begin position="310"/>
        <end position="342"/>
    </location>
</feature>
<dbReference type="InterPro" id="IPR050598">
    <property type="entry name" value="AminoAcid_Transporter"/>
</dbReference>
<comment type="catalytic activity">
    <reaction evidence="16">
        <text>L-lysine(out) + L-arginine(in) = L-lysine(in) + L-arginine(out)</text>
        <dbReference type="Rhea" id="RHEA:70827"/>
        <dbReference type="ChEBI" id="CHEBI:32551"/>
        <dbReference type="ChEBI" id="CHEBI:32682"/>
    </reaction>
</comment>
<feature type="transmembrane region" description="Helical" evidence="19">
    <location>
        <begin position="362"/>
        <end position="381"/>
    </location>
</feature>
<dbReference type="RefSeq" id="XP_013910106.1">
    <property type="nucleotide sequence ID" value="XM_014054631.1"/>
</dbReference>
<dbReference type="Gene3D" id="1.20.1740.10">
    <property type="entry name" value="Amino acid/polyamine transporter I"/>
    <property type="match status" value="1"/>
</dbReference>
<feature type="transmembrane region" description="Helical" evidence="19">
    <location>
        <begin position="79"/>
        <end position="101"/>
    </location>
</feature>
<comment type="catalytic activity">
    <reaction evidence="15">
        <text>L-cysteine(out) + L-arginine(in) + Na(+)(out) = L-cysteine(in) + L-arginine(out) + Na(+)(in)</text>
        <dbReference type="Rhea" id="RHEA:70847"/>
        <dbReference type="ChEBI" id="CHEBI:29101"/>
        <dbReference type="ChEBI" id="CHEBI:32682"/>
        <dbReference type="ChEBI" id="CHEBI:35235"/>
    </reaction>
</comment>
<evidence type="ECO:0000256" key="6">
    <source>
        <dbReference type="ARBA" id="ARBA00022970"/>
    </source>
</evidence>
<evidence type="ECO:0000256" key="5">
    <source>
        <dbReference type="ARBA" id="ARBA00022692"/>
    </source>
</evidence>
<gene>
    <name evidence="21" type="primary">SLC7A6</name>
</gene>
<reference evidence="21" key="1">
    <citation type="submission" date="2025-08" db="UniProtKB">
        <authorList>
            <consortium name="RefSeq"/>
        </authorList>
    </citation>
    <scope>IDENTIFICATION</scope>
    <source>
        <tissue evidence="21">Skeletal muscle</tissue>
    </source>
</reference>
<comment type="catalytic activity">
    <reaction evidence="17">
        <text>L-leucine(out) + L-arginine(in) + Na(+)(out) = L-leucine(in) + L-arginine(out) + Na(+)(in)</text>
        <dbReference type="Rhea" id="RHEA:70831"/>
        <dbReference type="ChEBI" id="CHEBI:29101"/>
        <dbReference type="ChEBI" id="CHEBI:32682"/>
        <dbReference type="ChEBI" id="CHEBI:57427"/>
    </reaction>
</comment>
<dbReference type="KEGG" id="tsr:106539754"/>
<evidence type="ECO:0000256" key="17">
    <source>
        <dbReference type="ARBA" id="ARBA00049476"/>
    </source>
</evidence>
<keyword evidence="3" id="KW-0813">Transport</keyword>
<dbReference type="PANTHER" id="PTHR11785:SF398">
    <property type="entry name" value="Y+L AMINO ACID TRANSPORTER 2"/>
    <property type="match status" value="1"/>
</dbReference>
<evidence type="ECO:0000256" key="15">
    <source>
        <dbReference type="ARBA" id="ARBA00048509"/>
    </source>
</evidence>
<keyword evidence="20" id="KW-1185">Reference proteome</keyword>
<comment type="catalytic activity">
    <reaction evidence="9">
        <text>L-arginine(in) + L-methionine(out) + Na(+)(out) = L-arginine(out) + L-methionine(in) + Na(+)(in)</text>
        <dbReference type="Rhea" id="RHEA:70843"/>
        <dbReference type="ChEBI" id="CHEBI:29101"/>
        <dbReference type="ChEBI" id="CHEBI:32682"/>
        <dbReference type="ChEBI" id="CHEBI:57844"/>
    </reaction>
</comment>
<feature type="transmembrane region" description="Helical" evidence="19">
    <location>
        <begin position="450"/>
        <end position="471"/>
    </location>
</feature>
<evidence type="ECO:0000256" key="3">
    <source>
        <dbReference type="ARBA" id="ARBA00022448"/>
    </source>
</evidence>
<keyword evidence="4" id="KW-1003">Cell membrane</keyword>
<dbReference type="CTD" id="9057"/>
<name>A0A6I9X773_9SAUR</name>
<keyword evidence="6" id="KW-0029">Amino-acid transport</keyword>
<comment type="catalytic activity">
    <reaction evidence="18">
        <text>L-glutamine(out) + L-arginine(in) + Na(+)(out) = L-glutamine(in) + L-arginine(out) + Na(+)(in)</text>
        <dbReference type="Rhea" id="RHEA:70835"/>
        <dbReference type="ChEBI" id="CHEBI:29101"/>
        <dbReference type="ChEBI" id="CHEBI:32682"/>
        <dbReference type="ChEBI" id="CHEBI:58359"/>
    </reaction>
</comment>
<evidence type="ECO:0000256" key="10">
    <source>
        <dbReference type="ARBA" id="ARBA00038768"/>
    </source>
</evidence>
<evidence type="ECO:0000256" key="9">
    <source>
        <dbReference type="ARBA" id="ARBA00035819"/>
    </source>
</evidence>
<feature type="transmembrane region" description="Helical" evidence="19">
    <location>
        <begin position="196"/>
        <end position="214"/>
    </location>
</feature>
<dbReference type="FunFam" id="1.20.1740.10:FF:000003">
    <property type="entry name" value="Y+L amino acid transporter 1 isoform X1"/>
    <property type="match status" value="1"/>
</dbReference>
<evidence type="ECO:0000256" key="12">
    <source>
        <dbReference type="ARBA" id="ARBA00042001"/>
    </source>
</evidence>
<feature type="transmembrane region" description="Helical" evidence="19">
    <location>
        <begin position="423"/>
        <end position="444"/>
    </location>
</feature>
<comment type="similarity">
    <text evidence="2">Belongs to the amino acid-polyamine-organocation (APC) superfamily. L-type amino acid transporter (LAT) (TC 2.A.3.8) family.</text>
</comment>
<dbReference type="GO" id="GO:0005886">
    <property type="term" value="C:plasma membrane"/>
    <property type="evidence" value="ECO:0007669"/>
    <property type="project" value="UniProtKB-SubCell"/>
</dbReference>
<evidence type="ECO:0000256" key="13">
    <source>
        <dbReference type="ARBA" id="ARBA00042899"/>
    </source>
</evidence>
<dbReference type="InterPro" id="IPR002293">
    <property type="entry name" value="AA/rel_permease1"/>
</dbReference>
<evidence type="ECO:0000256" key="16">
    <source>
        <dbReference type="ARBA" id="ARBA00049090"/>
    </source>
</evidence>
<feature type="transmembrane region" description="Helical" evidence="19">
    <location>
        <begin position="393"/>
        <end position="411"/>
    </location>
</feature>
<dbReference type="AlphaFoldDB" id="A0A6I9X773"/>
<organism evidence="20 21">
    <name type="scientific">Thamnophis sirtalis</name>
    <dbReference type="NCBI Taxonomy" id="35019"/>
    <lineage>
        <taxon>Eukaryota</taxon>
        <taxon>Metazoa</taxon>
        <taxon>Chordata</taxon>
        <taxon>Craniata</taxon>
        <taxon>Vertebrata</taxon>
        <taxon>Euteleostomi</taxon>
        <taxon>Lepidosauria</taxon>
        <taxon>Squamata</taxon>
        <taxon>Bifurcata</taxon>
        <taxon>Unidentata</taxon>
        <taxon>Episquamata</taxon>
        <taxon>Toxicofera</taxon>
        <taxon>Serpentes</taxon>
        <taxon>Colubroidea</taxon>
        <taxon>Colubridae</taxon>
        <taxon>Natricinae</taxon>
        <taxon>Thamnophis</taxon>
    </lineage>
</organism>
<feature type="transmembrane region" description="Helical" evidence="19">
    <location>
        <begin position="113"/>
        <end position="134"/>
    </location>
</feature>
<evidence type="ECO:0000256" key="19">
    <source>
        <dbReference type="SAM" id="Phobius"/>
    </source>
</evidence>
<dbReference type="GO" id="GO:0015179">
    <property type="term" value="F:L-amino acid transmembrane transporter activity"/>
    <property type="evidence" value="ECO:0007669"/>
    <property type="project" value="TreeGrafter"/>
</dbReference>
<feature type="transmembrane region" description="Helical" evidence="19">
    <location>
        <begin position="170"/>
        <end position="190"/>
    </location>
</feature>
<evidence type="ECO:0000256" key="1">
    <source>
        <dbReference type="ARBA" id="ARBA00004651"/>
    </source>
</evidence>
<sequence>MEKKENFPALNSLNEYQPIGTADKIGQSGNTQRNGGNQRTMQLKKEISLLNGICLIVGNMIGSGIFVSPKGVLNYSLSYGLSLVIWALGGMFSVIGALCYAELGTTITKSGASYAYILEAFGGFIAFIRLWTSLLIIEPTSQAIIAITFANYIVQPVFPSCQPPYIACRLIAAACVCLLTFINCAYVKWGTRVQDAFTYAKVIALIVIIVTGIVKLCQGLAERKALTELSSDSINPFSNAWIYAIPNKYFKNVHIFFSFDLTRNLPLAIAISMPIVTIIYILTNIAYYTVLDINAILSSDAVAVTFADQVFGVFSWTIPIAVALSCFGGLNASILASSRLFFVGSREGHLPDLLSMIHIGRFTPVPALLFNCTMSLIYLTVEDVFLLINYFSFSYWFFVGLSIAGQLYLRWKQPDRHRPLKLSLFFPIVFCMCSIFLVVVPLYSDTVNSLIGIGIALSGIPVYFMGVYLPVSKRPPLVSKVLGAVTRSTQLLCDCVLTEMDAVEEKEESKSN</sequence>
<comment type="subunit">
    <text evidence="10">Disulfide-linked heterodimer with the amino acid transport protein SLC3A2/4F2hc.</text>
</comment>
<accession>A0A6I9X773</accession>
<evidence type="ECO:0000256" key="2">
    <source>
        <dbReference type="ARBA" id="ARBA00007040"/>
    </source>
</evidence>
<evidence type="ECO:0000313" key="21">
    <source>
        <dbReference type="RefSeq" id="XP_013910106.1"/>
    </source>
</evidence>
<comment type="subcellular location">
    <subcellularLocation>
        <location evidence="1">Cell membrane</location>
        <topology evidence="1">Multi-pass membrane protein</topology>
    </subcellularLocation>
</comment>
<dbReference type="Proteomes" id="UP000504617">
    <property type="component" value="Unplaced"/>
</dbReference>
<evidence type="ECO:0000256" key="7">
    <source>
        <dbReference type="ARBA" id="ARBA00022989"/>
    </source>
</evidence>
<evidence type="ECO:0000256" key="8">
    <source>
        <dbReference type="ARBA" id="ARBA00023136"/>
    </source>
</evidence>